<evidence type="ECO:0000256" key="2">
    <source>
        <dbReference type="SAM" id="SignalP"/>
    </source>
</evidence>
<dbReference type="Gene3D" id="3.90.70.10">
    <property type="entry name" value="Cysteine proteinases"/>
    <property type="match status" value="1"/>
</dbReference>
<dbReference type="SMART" id="SM00645">
    <property type="entry name" value="Pept_C1"/>
    <property type="match status" value="1"/>
</dbReference>
<keyword evidence="2" id="KW-0732">Signal</keyword>
<feature type="compositionally biased region" description="Pro residues" evidence="1">
    <location>
        <begin position="381"/>
        <end position="391"/>
    </location>
</feature>
<organism evidence="4 5">
    <name type="scientific">Amnibacterium endophyticum</name>
    <dbReference type="NCBI Taxonomy" id="2109337"/>
    <lineage>
        <taxon>Bacteria</taxon>
        <taxon>Bacillati</taxon>
        <taxon>Actinomycetota</taxon>
        <taxon>Actinomycetes</taxon>
        <taxon>Micrococcales</taxon>
        <taxon>Microbacteriaceae</taxon>
        <taxon>Amnibacterium</taxon>
    </lineage>
</organism>
<comment type="caution">
    <text evidence="4">The sequence shown here is derived from an EMBL/GenBank/DDBJ whole genome shotgun (WGS) entry which is preliminary data.</text>
</comment>
<evidence type="ECO:0000313" key="4">
    <source>
        <dbReference type="EMBL" id="MFD1720129.1"/>
    </source>
</evidence>
<gene>
    <name evidence="4" type="ORF">ACFSBI_01080</name>
</gene>
<feature type="chain" id="PRO_5046282505" evidence="2">
    <location>
        <begin position="27"/>
        <end position="573"/>
    </location>
</feature>
<dbReference type="EMBL" id="JBHUEA010000001">
    <property type="protein sequence ID" value="MFD1720129.1"/>
    <property type="molecule type" value="Genomic_DNA"/>
</dbReference>
<evidence type="ECO:0000313" key="5">
    <source>
        <dbReference type="Proteomes" id="UP001597347"/>
    </source>
</evidence>
<dbReference type="CDD" id="cd02619">
    <property type="entry name" value="Peptidase_C1"/>
    <property type="match status" value="1"/>
</dbReference>
<reference evidence="5" key="1">
    <citation type="journal article" date="2019" name="Int. J. Syst. Evol. Microbiol.">
        <title>The Global Catalogue of Microorganisms (GCM) 10K type strain sequencing project: providing services to taxonomists for standard genome sequencing and annotation.</title>
        <authorList>
            <consortium name="The Broad Institute Genomics Platform"/>
            <consortium name="The Broad Institute Genome Sequencing Center for Infectious Disease"/>
            <person name="Wu L."/>
            <person name="Ma J."/>
        </authorList>
    </citation>
    <scope>NUCLEOTIDE SEQUENCE [LARGE SCALE GENOMIC DNA]</scope>
    <source>
        <strain evidence="5">CGMCC 1.12471</strain>
    </source>
</reference>
<evidence type="ECO:0000256" key="1">
    <source>
        <dbReference type="SAM" id="MobiDB-lite"/>
    </source>
</evidence>
<dbReference type="InterPro" id="IPR038765">
    <property type="entry name" value="Papain-like_cys_pep_sf"/>
</dbReference>
<accession>A0ABW4LB35</accession>
<feature type="domain" description="Peptidase C1A papain C-terminal" evidence="3">
    <location>
        <begin position="62"/>
        <end position="280"/>
    </location>
</feature>
<protein>
    <submittedName>
        <fullName evidence="4">C1 family peptidase</fullName>
    </submittedName>
</protein>
<sequence length="573" mass="60361">MRATRDFAVVLLTVVGLLGASIPAQAASSDDVPLGRPGGGYLPPQDARPFSAAPATASDAELPESVDLTEWAVSPGDQGSVDSCVSWALTYTIAGFYANRLGTPTRLAPMYVYSQTHLSDSSGGGGSYVRDALSVLQQQGAATFAGYQPQGDYDFTTPPTTAQHTEAASYKMLGAGRLLFSSAGRIGAGAAVAIKTALAHGAPVGIAIPIYESFYELDATDSEFPLSKATGPNYGGHYVAALGYDSTGVWIENSWGRWWGRDGFAHLGWDFVNADAYEAEAVNGFAAATLPTPPASPEPTASPVPTPIASVPVELQVPDTTPVDPAPAPEPVAPAPAPVPGPVEPEPLPAPPAPIVQPRWEPTPSLVEPTTTAPVVQKPPVSTPTAPPPRPSTTAGPIRTPNLDAGATSAQLSLPASWRPTAGRSLVVRLQQPGRPWRVVGGNSTSRVADHLQPGTAYRLQVLQQQGRSSRVLMSRSFTTDRNPLVKVRARSTRGGLLLTWRPDRALAAQVHRYTVRVVRGAAVVRILHVRKQPAAAMSIALPRLAAGRYRLRVTAEVDAHERPSRTITYRAG</sequence>
<feature type="signal peptide" evidence="2">
    <location>
        <begin position="1"/>
        <end position="26"/>
    </location>
</feature>
<evidence type="ECO:0000259" key="3">
    <source>
        <dbReference type="SMART" id="SM00645"/>
    </source>
</evidence>
<keyword evidence="5" id="KW-1185">Reference proteome</keyword>
<dbReference type="Proteomes" id="UP001597347">
    <property type="component" value="Unassembled WGS sequence"/>
</dbReference>
<name>A0ABW4LB35_9MICO</name>
<dbReference type="SUPFAM" id="SSF54001">
    <property type="entry name" value="Cysteine proteinases"/>
    <property type="match status" value="1"/>
</dbReference>
<proteinExistence type="predicted"/>
<dbReference type="InterPro" id="IPR000668">
    <property type="entry name" value="Peptidase_C1A_C"/>
</dbReference>
<dbReference type="Pfam" id="PF00112">
    <property type="entry name" value="Peptidase_C1"/>
    <property type="match status" value="1"/>
</dbReference>
<feature type="compositionally biased region" description="Pro residues" evidence="1">
    <location>
        <begin position="324"/>
        <end position="355"/>
    </location>
</feature>
<feature type="region of interest" description="Disordered" evidence="1">
    <location>
        <begin position="317"/>
        <end position="400"/>
    </location>
</feature>
<feature type="region of interest" description="Disordered" evidence="1">
    <location>
        <begin position="27"/>
        <end position="62"/>
    </location>
</feature>
<dbReference type="RefSeq" id="WP_377931336.1">
    <property type="nucleotide sequence ID" value="NZ_JBHUEA010000001.1"/>
</dbReference>